<evidence type="ECO:0000256" key="7">
    <source>
        <dbReference type="ARBA" id="ARBA00023237"/>
    </source>
</evidence>
<protein>
    <submittedName>
        <fullName evidence="10">TonB-dependent receptor</fullName>
    </submittedName>
</protein>
<dbReference type="Pfam" id="PF13715">
    <property type="entry name" value="CarbopepD_reg_2"/>
    <property type="match status" value="1"/>
</dbReference>
<evidence type="ECO:0000256" key="3">
    <source>
        <dbReference type="ARBA" id="ARBA00022452"/>
    </source>
</evidence>
<keyword evidence="10" id="KW-0675">Receptor</keyword>
<proteinExistence type="inferred from homology"/>
<evidence type="ECO:0000256" key="2">
    <source>
        <dbReference type="ARBA" id="ARBA00022448"/>
    </source>
</evidence>
<dbReference type="InterPro" id="IPR037066">
    <property type="entry name" value="Plug_dom_sf"/>
</dbReference>
<evidence type="ECO:0000256" key="6">
    <source>
        <dbReference type="ARBA" id="ARBA00023136"/>
    </source>
</evidence>
<dbReference type="Gene3D" id="2.60.40.1120">
    <property type="entry name" value="Carboxypeptidase-like, regulatory domain"/>
    <property type="match status" value="1"/>
</dbReference>
<sequence>MSRIVLYTCLFVLSIQGVEAQGVGDVSIKADSVSFHEVVKCLELQTGRRFYYKAEWVEGKTLQLDINKKNLTQALDVICSKAKLVYNFIDDNSVVFTTDYKIKTNYAEEYVDFLQQKEIALKDTVTYVRPERDQEEEKLVNLEYQTFKIGSPSIKPFNKNATLQGVVRDMETGEPLIGTVVYIDELKEGNVTNTYGFYSITVPKGQYKVEYRSMGMRTTYRNIVLQSDGALDVELKSKPTSINEVTVKAQADDKVKNLRMGMEKITLKSLKQLPGGFGEADIIKGTLLLPGVQTVGEASAGFNVRGGAVDQNLILLSGAPIMNTAHFFGFFSGFNADLVKDVTLYKSGVPAKYGGRVSSVLDIVLKDGNRKETKISGGLSPVSGRLTVDSPIKKDKSSFIIGARSTYSNWVLRLLDDVKLKKSKAGFYDVQGNFSFDLDDKNSLYWTAYYSHDNFSYYSEDAYKFNSLASSLKWKRIFNPKLFSTSTLFVSQYDYTLKSRKDSASLHSVQYKLNQYGVKTDFSYSTVQNHKIDFGLSGTLYDLSPGDRKPIGEISLIQAKKLEKEKAVELAVYIGDEFNLLPRVSVSAGLRYSLYGDWGPKTQYKYISGQSRNIDNVIDTLNYGSGQLIQFYSGPEFRFSSNITLSSLSSIKLGVSRMYQYIQMISNTASMSPTDIWKLSDTYIKPQRSDQYSVGFYQKLGKKYNFSTEMYYKQLNNIIDYKGGAQLIMNDHLETDVLNGIGKAYGAEFMFEKNKGKLTGWINYTYSRVLHKIDGEFAEDRVNDGDFFPANYDKPHDFKVVTNYKMSRRLNVSANFFYSTGRPFTAPVAYYEMNDSYRPLYTDRNAVRMDDYMRVDLAATLNGNLIKKKLNHSSWTFAIYNVLGRMNPYSVFFRTEGEEVKGYKMSIYGKPVFTVTYNFKFKGNAKDDF</sequence>
<comment type="subcellular location">
    <subcellularLocation>
        <location evidence="1 8">Cell outer membrane</location>
        <topology evidence="1 8">Multi-pass membrane protein</topology>
    </subcellularLocation>
</comment>
<keyword evidence="11" id="KW-1185">Reference proteome</keyword>
<dbReference type="SUPFAM" id="SSF49464">
    <property type="entry name" value="Carboxypeptidase regulatory domain-like"/>
    <property type="match status" value="1"/>
</dbReference>
<comment type="similarity">
    <text evidence="8">Belongs to the TonB-dependent receptor family.</text>
</comment>
<dbReference type="InterPro" id="IPR039426">
    <property type="entry name" value="TonB-dep_rcpt-like"/>
</dbReference>
<dbReference type="SUPFAM" id="SSF56935">
    <property type="entry name" value="Porins"/>
    <property type="match status" value="1"/>
</dbReference>
<accession>A0AAE3MAU1</accession>
<dbReference type="EMBL" id="JAPDPI010000002">
    <property type="protein sequence ID" value="MCW3804285.1"/>
    <property type="molecule type" value="Genomic_DNA"/>
</dbReference>
<dbReference type="Pfam" id="PF07715">
    <property type="entry name" value="Plug"/>
    <property type="match status" value="1"/>
</dbReference>
<dbReference type="InterPro" id="IPR008969">
    <property type="entry name" value="CarboxyPept-like_regulatory"/>
</dbReference>
<dbReference type="GO" id="GO:0015344">
    <property type="term" value="F:siderophore uptake transmembrane transporter activity"/>
    <property type="evidence" value="ECO:0007669"/>
    <property type="project" value="TreeGrafter"/>
</dbReference>
<keyword evidence="7 8" id="KW-0998">Cell outer membrane</keyword>
<reference evidence="10" key="1">
    <citation type="submission" date="2022-10" db="EMBL/GenBank/DDBJ databases">
        <authorList>
            <person name="Yu W.X."/>
        </authorList>
    </citation>
    <scope>NUCLEOTIDE SEQUENCE</scope>
    <source>
        <strain evidence="10">D04</strain>
    </source>
</reference>
<evidence type="ECO:0000256" key="5">
    <source>
        <dbReference type="ARBA" id="ARBA00022729"/>
    </source>
</evidence>
<dbReference type="PANTHER" id="PTHR30069">
    <property type="entry name" value="TONB-DEPENDENT OUTER MEMBRANE RECEPTOR"/>
    <property type="match status" value="1"/>
</dbReference>
<comment type="caution">
    <text evidence="10">The sequence shown here is derived from an EMBL/GenBank/DDBJ whole genome shotgun (WGS) entry which is preliminary data.</text>
</comment>
<dbReference type="Gene3D" id="2.170.130.10">
    <property type="entry name" value="TonB-dependent receptor, plug domain"/>
    <property type="match status" value="1"/>
</dbReference>
<dbReference type="InterPro" id="IPR036942">
    <property type="entry name" value="Beta-barrel_TonB_sf"/>
</dbReference>
<gene>
    <name evidence="10" type="ORF">OM074_01540</name>
</gene>
<evidence type="ECO:0000313" key="11">
    <source>
        <dbReference type="Proteomes" id="UP001207408"/>
    </source>
</evidence>
<keyword evidence="4 8" id="KW-0812">Transmembrane</keyword>
<dbReference type="RefSeq" id="WP_301197510.1">
    <property type="nucleotide sequence ID" value="NZ_JAPDPI010000002.1"/>
</dbReference>
<evidence type="ECO:0000259" key="9">
    <source>
        <dbReference type="Pfam" id="PF07715"/>
    </source>
</evidence>
<organism evidence="10 11">
    <name type="scientific">Plebeiibacterium marinum</name>
    <dbReference type="NCBI Taxonomy" id="2992111"/>
    <lineage>
        <taxon>Bacteria</taxon>
        <taxon>Pseudomonadati</taxon>
        <taxon>Bacteroidota</taxon>
        <taxon>Bacteroidia</taxon>
        <taxon>Marinilabiliales</taxon>
        <taxon>Marinilabiliaceae</taxon>
        <taxon>Plebeiibacterium</taxon>
    </lineage>
</organism>
<dbReference type="PANTHER" id="PTHR30069:SF29">
    <property type="entry name" value="HEMOGLOBIN AND HEMOGLOBIN-HAPTOGLOBIN-BINDING PROTEIN 1-RELATED"/>
    <property type="match status" value="1"/>
</dbReference>
<evidence type="ECO:0000256" key="8">
    <source>
        <dbReference type="PROSITE-ProRule" id="PRU01360"/>
    </source>
</evidence>
<keyword evidence="3 8" id="KW-1134">Transmembrane beta strand</keyword>
<keyword evidence="2 8" id="KW-0813">Transport</keyword>
<keyword evidence="5" id="KW-0732">Signal</keyword>
<name>A0AAE3MAU1_9BACT</name>
<dbReference type="Gene3D" id="2.40.170.20">
    <property type="entry name" value="TonB-dependent receptor, beta-barrel domain"/>
    <property type="match status" value="1"/>
</dbReference>
<feature type="domain" description="TonB-dependent receptor plug" evidence="9">
    <location>
        <begin position="289"/>
        <end position="356"/>
    </location>
</feature>
<evidence type="ECO:0000256" key="1">
    <source>
        <dbReference type="ARBA" id="ARBA00004571"/>
    </source>
</evidence>
<evidence type="ECO:0000313" key="10">
    <source>
        <dbReference type="EMBL" id="MCW3804285.1"/>
    </source>
</evidence>
<dbReference type="Proteomes" id="UP001207408">
    <property type="component" value="Unassembled WGS sequence"/>
</dbReference>
<dbReference type="GO" id="GO:0044718">
    <property type="term" value="P:siderophore transmembrane transport"/>
    <property type="evidence" value="ECO:0007669"/>
    <property type="project" value="TreeGrafter"/>
</dbReference>
<evidence type="ECO:0000256" key="4">
    <source>
        <dbReference type="ARBA" id="ARBA00022692"/>
    </source>
</evidence>
<dbReference type="InterPro" id="IPR012910">
    <property type="entry name" value="Plug_dom"/>
</dbReference>
<dbReference type="AlphaFoldDB" id="A0AAE3MAU1"/>
<dbReference type="PROSITE" id="PS52016">
    <property type="entry name" value="TONB_DEPENDENT_REC_3"/>
    <property type="match status" value="1"/>
</dbReference>
<keyword evidence="6 8" id="KW-0472">Membrane</keyword>
<dbReference type="GO" id="GO:0009279">
    <property type="term" value="C:cell outer membrane"/>
    <property type="evidence" value="ECO:0007669"/>
    <property type="project" value="UniProtKB-SubCell"/>
</dbReference>